<comment type="function">
    <text evidence="11 12">Key component of the proton channel; it plays a direct role in the translocation of protons across the membrane.</text>
</comment>
<evidence type="ECO:0000256" key="4">
    <source>
        <dbReference type="ARBA" id="ARBA00022547"/>
    </source>
</evidence>
<keyword evidence="3 11" id="KW-0813">Transport</keyword>
<dbReference type="InterPro" id="IPR023011">
    <property type="entry name" value="ATP_synth_F0_asu_AS"/>
</dbReference>
<dbReference type="RefSeq" id="WP_166398682.1">
    <property type="nucleotide sequence ID" value="NZ_CP045122.1"/>
</dbReference>
<comment type="similarity">
    <text evidence="2 11 12">Belongs to the ATPase A chain family.</text>
</comment>
<evidence type="ECO:0000256" key="12">
    <source>
        <dbReference type="RuleBase" id="RU000483"/>
    </source>
</evidence>
<evidence type="ECO:0000313" key="13">
    <source>
        <dbReference type="EMBL" id="QIN80967.1"/>
    </source>
</evidence>
<protein>
    <recommendedName>
        <fullName evidence="11 12">ATP synthase subunit a</fullName>
    </recommendedName>
    <alternativeName>
        <fullName evidence="11">ATP synthase F0 sector subunit a</fullName>
    </alternativeName>
    <alternativeName>
        <fullName evidence="11">F-ATPase subunit 6</fullName>
    </alternativeName>
</protein>
<dbReference type="PRINTS" id="PR00123">
    <property type="entry name" value="ATPASEA"/>
</dbReference>
<name>A0A6G8Q3S4_9ACTN</name>
<evidence type="ECO:0000256" key="9">
    <source>
        <dbReference type="ARBA" id="ARBA00023136"/>
    </source>
</evidence>
<reference evidence="13 14" key="1">
    <citation type="submission" date="2019-10" db="EMBL/GenBank/DDBJ databases">
        <title>Rubrobacter sp nov SCSIO 52915 isolated from a deep-sea sediment in the South China Sea.</title>
        <authorList>
            <person name="Chen R.W."/>
        </authorList>
    </citation>
    <scope>NUCLEOTIDE SEQUENCE [LARGE SCALE GENOMIC DNA]</scope>
    <source>
        <strain evidence="13 14">SCSIO 52915</strain>
        <plasmid evidence="13 14">unnamed1</plasmid>
    </source>
</reference>
<feature type="transmembrane region" description="Helical" evidence="11">
    <location>
        <begin position="99"/>
        <end position="119"/>
    </location>
</feature>
<proteinExistence type="inferred from homology"/>
<evidence type="ECO:0000256" key="2">
    <source>
        <dbReference type="ARBA" id="ARBA00006810"/>
    </source>
</evidence>
<dbReference type="KEGG" id="rmar:GBA65_21140"/>
<evidence type="ECO:0000256" key="6">
    <source>
        <dbReference type="ARBA" id="ARBA00022781"/>
    </source>
</evidence>
<keyword evidence="6 11" id="KW-0375">Hydrogen ion transport</keyword>
<dbReference type="AlphaFoldDB" id="A0A6G8Q3S4"/>
<feature type="transmembrane region" description="Helical" evidence="11">
    <location>
        <begin position="125"/>
        <end position="143"/>
    </location>
</feature>
<dbReference type="EMBL" id="CP045122">
    <property type="protein sequence ID" value="QIN80967.1"/>
    <property type="molecule type" value="Genomic_DNA"/>
</dbReference>
<evidence type="ECO:0000256" key="10">
    <source>
        <dbReference type="ARBA" id="ARBA00023310"/>
    </source>
</evidence>
<dbReference type="InterPro" id="IPR045083">
    <property type="entry name" value="ATP_synth_F0_asu_bact/mt"/>
</dbReference>
<dbReference type="Proteomes" id="UP000502706">
    <property type="component" value="Plasmid unnamed1"/>
</dbReference>
<evidence type="ECO:0000256" key="7">
    <source>
        <dbReference type="ARBA" id="ARBA00022989"/>
    </source>
</evidence>
<dbReference type="PROSITE" id="PS00449">
    <property type="entry name" value="ATPASE_A"/>
    <property type="match status" value="1"/>
</dbReference>
<dbReference type="NCBIfam" id="TIGR01131">
    <property type="entry name" value="ATP_synt_6_or_A"/>
    <property type="match status" value="1"/>
</dbReference>
<feature type="transmembrane region" description="Helical" evidence="11">
    <location>
        <begin position="203"/>
        <end position="227"/>
    </location>
</feature>
<keyword evidence="10 11" id="KW-0066">ATP synthesis</keyword>
<geneLocation type="plasmid" evidence="13 14">
    <name>unnamed1</name>
</geneLocation>
<dbReference type="PANTHER" id="PTHR11410">
    <property type="entry name" value="ATP SYNTHASE SUBUNIT A"/>
    <property type="match status" value="1"/>
</dbReference>
<accession>A0A6G8Q3S4</accession>
<keyword evidence="5 11" id="KW-0812">Transmembrane</keyword>
<dbReference type="HAMAP" id="MF_01393">
    <property type="entry name" value="ATP_synth_a_bact"/>
    <property type="match status" value="1"/>
</dbReference>
<comment type="subcellular location">
    <subcellularLocation>
        <location evidence="11 12">Cell membrane</location>
        <topology evidence="11 12">Multi-pass membrane protein</topology>
    </subcellularLocation>
    <subcellularLocation>
        <location evidence="1">Membrane</location>
        <topology evidence="1">Multi-pass membrane protein</topology>
    </subcellularLocation>
</comment>
<dbReference type="CDD" id="cd00310">
    <property type="entry name" value="ATP-synt_Fo_a_6"/>
    <property type="match status" value="1"/>
</dbReference>
<keyword evidence="14" id="KW-1185">Reference proteome</keyword>
<feature type="transmembrane region" description="Helical" evidence="11">
    <location>
        <begin position="233"/>
        <end position="258"/>
    </location>
</feature>
<keyword evidence="9 11" id="KW-0472">Membrane</keyword>
<evidence type="ECO:0000256" key="11">
    <source>
        <dbReference type="HAMAP-Rule" id="MF_01393"/>
    </source>
</evidence>
<dbReference type="Pfam" id="PF00119">
    <property type="entry name" value="ATP-synt_A"/>
    <property type="match status" value="1"/>
</dbReference>
<evidence type="ECO:0000313" key="14">
    <source>
        <dbReference type="Proteomes" id="UP000502706"/>
    </source>
</evidence>
<keyword evidence="13" id="KW-0614">Plasmid</keyword>
<evidence type="ECO:0000256" key="5">
    <source>
        <dbReference type="ARBA" id="ARBA00022692"/>
    </source>
</evidence>
<organism evidence="13 14">
    <name type="scientific">Rubrobacter marinus</name>
    <dbReference type="NCBI Taxonomy" id="2653852"/>
    <lineage>
        <taxon>Bacteria</taxon>
        <taxon>Bacillati</taxon>
        <taxon>Actinomycetota</taxon>
        <taxon>Rubrobacteria</taxon>
        <taxon>Rubrobacterales</taxon>
        <taxon>Rubrobacteraceae</taxon>
        <taxon>Rubrobacter</taxon>
    </lineage>
</organism>
<dbReference type="Gene3D" id="1.20.120.220">
    <property type="entry name" value="ATP synthase, F0 complex, subunit A"/>
    <property type="match status" value="1"/>
</dbReference>
<keyword evidence="4 11" id="KW-0138">CF(0)</keyword>
<dbReference type="SUPFAM" id="SSF81336">
    <property type="entry name" value="F1F0 ATP synthase subunit A"/>
    <property type="match status" value="1"/>
</dbReference>
<evidence type="ECO:0000256" key="3">
    <source>
        <dbReference type="ARBA" id="ARBA00022448"/>
    </source>
</evidence>
<evidence type="ECO:0000256" key="8">
    <source>
        <dbReference type="ARBA" id="ARBA00023065"/>
    </source>
</evidence>
<gene>
    <name evidence="11 13" type="primary">atpB</name>
    <name evidence="13" type="ORF">GBA65_21140</name>
</gene>
<sequence>MGLLALAQVSQDELRKEILHTWETARHTWEIPIHLGPIDISIDKSVWFLFLGTALTFLILFIGSRILSTRPGAYQVIVEELYGFGRNLGGQVGEEGKKWFPYTLSLFVFILVLNLIGLVPYSYPVTANISFTIVLALLTFALTQYEGFRRNGVGGYIKSFVPAGLPAKPIMVPLMTFLEILQEFTKPLTLALRLYANILAGHLIIFVFLGLILYFGLSGVGLVVPAISVPLAVIFYAFEIFVAVLQAYIFAILTQVYIELAMFREDH</sequence>
<keyword evidence="7 11" id="KW-1133">Transmembrane helix</keyword>
<feature type="transmembrane region" description="Helical" evidence="11">
    <location>
        <begin position="46"/>
        <end position="67"/>
    </location>
</feature>
<dbReference type="PANTHER" id="PTHR11410:SF0">
    <property type="entry name" value="ATP SYNTHASE SUBUNIT A"/>
    <property type="match status" value="1"/>
</dbReference>
<dbReference type="GO" id="GO:0005886">
    <property type="term" value="C:plasma membrane"/>
    <property type="evidence" value="ECO:0007669"/>
    <property type="project" value="UniProtKB-SubCell"/>
</dbReference>
<dbReference type="InterPro" id="IPR000568">
    <property type="entry name" value="ATP_synth_F0_asu"/>
</dbReference>
<dbReference type="GO" id="GO:0046933">
    <property type="term" value="F:proton-transporting ATP synthase activity, rotational mechanism"/>
    <property type="evidence" value="ECO:0007669"/>
    <property type="project" value="UniProtKB-UniRule"/>
</dbReference>
<evidence type="ECO:0000256" key="1">
    <source>
        <dbReference type="ARBA" id="ARBA00004141"/>
    </source>
</evidence>
<dbReference type="InterPro" id="IPR035908">
    <property type="entry name" value="F0_ATP_A_sf"/>
</dbReference>
<dbReference type="GO" id="GO:0045259">
    <property type="term" value="C:proton-transporting ATP synthase complex"/>
    <property type="evidence" value="ECO:0007669"/>
    <property type="project" value="UniProtKB-KW"/>
</dbReference>
<keyword evidence="11" id="KW-1003">Cell membrane</keyword>
<keyword evidence="8 11" id="KW-0406">Ion transport</keyword>